<evidence type="ECO:0000313" key="3">
    <source>
        <dbReference type="Proteomes" id="UP000594261"/>
    </source>
</evidence>
<feature type="domain" description="F-box" evidence="1">
    <location>
        <begin position="21"/>
        <end position="61"/>
    </location>
</feature>
<dbReference type="OMA" id="DCFVMEE"/>
<dbReference type="FunCoup" id="A0A7N2LEV0">
    <property type="interactions" value="74"/>
</dbReference>
<dbReference type="GeneID" id="115983790"/>
<dbReference type="Gramene" id="QL04p036302:mrna">
    <property type="protein sequence ID" value="QL04p036302:mrna:CDS:1"/>
    <property type="gene ID" value="QL04p036302"/>
</dbReference>
<proteinExistence type="predicted"/>
<evidence type="ECO:0000313" key="2">
    <source>
        <dbReference type="EnsemblPlants" id="QL04p036302:mrna:CDS:1"/>
    </source>
</evidence>
<accession>A0A7N2LEV0</accession>
<dbReference type="Proteomes" id="UP000594261">
    <property type="component" value="Chromosome 4"/>
</dbReference>
<dbReference type="OrthoDB" id="1509037at2759"/>
<sequence length="418" mass="47143">MSQRKELSPQPPILRQPPIHLPDNVVLNILSRLPVKSVLRFRCVHKSWNSSITSSNFISTHLINNNNSNNNENDNDDDRAYLICMPAMYSPSNNPVCMVACDRKFNRISEYPIPSELHLNCPEIVGSCNGLVCLAQYGNGSTIADVIYVWNPSIRKFKRLPDTCLSQYDSVATGFAYQCENNDYKVVKISSLRAPNRPEDEVEAEVYTLSLNSWRRVGISLRPNVVVSNVKYYSSATFVNKALHWLGYISEVDGQFLNQNMILSFDVNNDKFGEIALPRGQVLPQGLVAVPQSLMVFKGKLAFITFGYPVIYHGFMLTHTPCFIWVMGEYGVHESWTKLFSVQFENVIHVQGCTKHGELLVEKELKTESDDGELQRCNDSVIVSFDPETLHEKDLGIQHLPLIATSFMESLVLLDGAT</sequence>
<dbReference type="RefSeq" id="XP_030962426.1">
    <property type="nucleotide sequence ID" value="XM_031106566.1"/>
</dbReference>
<dbReference type="KEGG" id="qlo:115983790"/>
<gene>
    <name evidence="2" type="primary">LOC115983790</name>
</gene>
<dbReference type="NCBIfam" id="TIGR01640">
    <property type="entry name" value="F_box_assoc_1"/>
    <property type="match status" value="1"/>
</dbReference>
<protein>
    <recommendedName>
        <fullName evidence="1">F-box domain-containing protein</fullName>
    </recommendedName>
</protein>
<dbReference type="EMBL" id="LRBV02000004">
    <property type="status" value="NOT_ANNOTATED_CDS"/>
    <property type="molecule type" value="Genomic_DNA"/>
</dbReference>
<reference evidence="2 3" key="1">
    <citation type="journal article" date="2016" name="G3 (Bethesda)">
        <title>First Draft Assembly and Annotation of the Genome of a California Endemic Oak Quercus lobata Nee (Fagaceae).</title>
        <authorList>
            <person name="Sork V.L."/>
            <person name="Fitz-Gibbon S.T."/>
            <person name="Puiu D."/>
            <person name="Crepeau M."/>
            <person name="Gugger P.F."/>
            <person name="Sherman R."/>
            <person name="Stevens K."/>
            <person name="Langley C.H."/>
            <person name="Pellegrini M."/>
            <person name="Salzberg S.L."/>
        </authorList>
    </citation>
    <scope>NUCLEOTIDE SEQUENCE [LARGE SCALE GENOMIC DNA]</scope>
    <source>
        <strain evidence="2 3">cv. SW786</strain>
    </source>
</reference>
<dbReference type="Pfam" id="PF00646">
    <property type="entry name" value="F-box"/>
    <property type="match status" value="1"/>
</dbReference>
<dbReference type="PANTHER" id="PTHR31672">
    <property type="entry name" value="BNACNNG10540D PROTEIN"/>
    <property type="match status" value="1"/>
</dbReference>
<dbReference type="CDD" id="cd22157">
    <property type="entry name" value="F-box_AtFBW1-like"/>
    <property type="match status" value="1"/>
</dbReference>
<keyword evidence="3" id="KW-1185">Reference proteome</keyword>
<dbReference type="InterPro" id="IPR050796">
    <property type="entry name" value="SCF_F-box_component"/>
</dbReference>
<dbReference type="AlphaFoldDB" id="A0A7N2LEV0"/>
<dbReference type="Gene3D" id="1.20.1280.50">
    <property type="match status" value="1"/>
</dbReference>
<organism evidence="2 3">
    <name type="scientific">Quercus lobata</name>
    <name type="common">Valley oak</name>
    <dbReference type="NCBI Taxonomy" id="97700"/>
    <lineage>
        <taxon>Eukaryota</taxon>
        <taxon>Viridiplantae</taxon>
        <taxon>Streptophyta</taxon>
        <taxon>Embryophyta</taxon>
        <taxon>Tracheophyta</taxon>
        <taxon>Spermatophyta</taxon>
        <taxon>Magnoliopsida</taxon>
        <taxon>eudicotyledons</taxon>
        <taxon>Gunneridae</taxon>
        <taxon>Pentapetalae</taxon>
        <taxon>rosids</taxon>
        <taxon>fabids</taxon>
        <taxon>Fagales</taxon>
        <taxon>Fagaceae</taxon>
        <taxon>Quercus</taxon>
    </lineage>
</organism>
<dbReference type="KEGG" id="qlo:115983861"/>
<evidence type="ECO:0000259" key="1">
    <source>
        <dbReference type="SMART" id="SM00256"/>
    </source>
</evidence>
<dbReference type="SMART" id="SM00256">
    <property type="entry name" value="FBOX"/>
    <property type="match status" value="1"/>
</dbReference>
<name>A0A7N2LEV0_QUELO</name>
<dbReference type="Pfam" id="PF08268">
    <property type="entry name" value="FBA_3"/>
    <property type="match status" value="1"/>
</dbReference>
<dbReference type="InterPro" id="IPR017451">
    <property type="entry name" value="F-box-assoc_interact_dom"/>
</dbReference>
<dbReference type="InterPro" id="IPR036047">
    <property type="entry name" value="F-box-like_dom_sf"/>
</dbReference>
<dbReference type="InterPro" id="IPR013187">
    <property type="entry name" value="F-box-assoc_dom_typ3"/>
</dbReference>
<dbReference type="InParanoid" id="A0A7N2LEV0"/>
<dbReference type="InterPro" id="IPR001810">
    <property type="entry name" value="F-box_dom"/>
</dbReference>
<dbReference type="PANTHER" id="PTHR31672:SF13">
    <property type="entry name" value="F-BOX PROTEIN CPR30-LIKE"/>
    <property type="match status" value="1"/>
</dbReference>
<dbReference type="SUPFAM" id="SSF81383">
    <property type="entry name" value="F-box domain"/>
    <property type="match status" value="1"/>
</dbReference>
<reference evidence="2" key="2">
    <citation type="submission" date="2021-01" db="UniProtKB">
        <authorList>
            <consortium name="EnsemblPlants"/>
        </authorList>
    </citation>
    <scope>IDENTIFICATION</scope>
</reference>
<dbReference type="EnsemblPlants" id="QL04p036302:mrna">
    <property type="protein sequence ID" value="QL04p036302:mrna:CDS:1"/>
    <property type="gene ID" value="QL04p036302"/>
</dbReference>